<reference evidence="3 4" key="1">
    <citation type="submission" date="2020-04" db="EMBL/GenBank/DDBJ databases">
        <authorList>
            <person name="Wallbank WR R."/>
            <person name="Pardo Diaz C."/>
            <person name="Kozak K."/>
            <person name="Martin S."/>
            <person name="Jiggins C."/>
            <person name="Moest M."/>
            <person name="Warren A I."/>
            <person name="Byers J.R.P. K."/>
            <person name="Montejo-Kovacevich G."/>
            <person name="Yen C E."/>
        </authorList>
    </citation>
    <scope>NUCLEOTIDE SEQUENCE [LARGE SCALE GENOMIC DNA]</scope>
</reference>
<accession>A0A8S0ZLJ2</accession>
<keyword evidence="4" id="KW-1185">Reference proteome</keyword>
<proteinExistence type="predicted"/>
<sequence>MLRIIVACLIVNINLSLALSNTDRHEHKVPPQSNHTQSKRAPTYNLDSTKDSLSSKEQKVIIQLLTEKPLSKTFKKDLDTEKLSLGLPEIHEPPAEKTTKEWSAFRRWKENAEGKPPVKSRQPRTFTAEKSVSGKLALHSLTTMNPAIINPFQIVKDTLVNNILTGESITKQQAITKLQSGKSSLGKKSTQKPTVEWAALRRSKENVDENPITIKSLTDETALSYWQRNISETISTTRKHELINVVDKQPPTEGIEIESHSISGIKTTVVVNFYKKSTTKKLAFEKSATKKLDFYNSRNNLIKKKLNKTPLTRYRARNKKVLQNTPQRTLQTIKSTTEKSRKYKQRIPSWKIIEKLLREKKARHKPVSKKAASIKRAAPQKPQQLCWDGREVQQIFHINFIWVLNCNDYDTNCENGDRYHLDQTKRHSKRQSGPNRNQIKHSRRKMAGRPWYYNHTIGQHDLGKYKKKPNTVKIPRTQSSTKKNNTKNYTKNLDPKTAAQKKLASKFKIPRKQTRTKKKNAKNVTEKVVSKKVARKKLTHTVKPPRRLNSTKKKVTKKVKKEQNLVTRSMPKQKKGRKFRTAGTTKNPKKVKSTTAGTVKKLKKVKSIAGGATKNPTKGKSSISRTRKKNTKGEWDETDQ</sequence>
<feature type="compositionally biased region" description="Polar residues" evidence="1">
    <location>
        <begin position="31"/>
        <end position="40"/>
    </location>
</feature>
<feature type="compositionally biased region" description="Basic residues" evidence="1">
    <location>
        <begin position="511"/>
        <end position="521"/>
    </location>
</feature>
<gene>
    <name evidence="3" type="ORF">APLA_LOCUS5490</name>
</gene>
<feature type="compositionally biased region" description="Basic residues" evidence="1">
    <location>
        <begin position="438"/>
        <end position="447"/>
    </location>
</feature>
<feature type="compositionally biased region" description="Basic residues" evidence="1">
    <location>
        <begin position="571"/>
        <end position="580"/>
    </location>
</feature>
<feature type="compositionally biased region" description="Polar residues" evidence="1">
    <location>
        <begin position="614"/>
        <end position="624"/>
    </location>
</feature>
<dbReference type="EMBL" id="CADEBC010000479">
    <property type="protein sequence ID" value="CAB3233918.1"/>
    <property type="molecule type" value="Genomic_DNA"/>
</dbReference>
<feature type="region of interest" description="Disordered" evidence="1">
    <location>
        <begin position="570"/>
        <end position="640"/>
    </location>
</feature>
<evidence type="ECO:0000313" key="3">
    <source>
        <dbReference type="EMBL" id="CAB3233918.1"/>
    </source>
</evidence>
<feature type="region of interest" description="Disordered" evidence="1">
    <location>
        <begin position="24"/>
        <end position="50"/>
    </location>
</feature>
<organism evidence="3 4">
    <name type="scientific">Arctia plantaginis</name>
    <name type="common">Wood tiger moth</name>
    <name type="synonym">Phalaena plantaginis</name>
    <dbReference type="NCBI Taxonomy" id="874455"/>
    <lineage>
        <taxon>Eukaryota</taxon>
        <taxon>Metazoa</taxon>
        <taxon>Ecdysozoa</taxon>
        <taxon>Arthropoda</taxon>
        <taxon>Hexapoda</taxon>
        <taxon>Insecta</taxon>
        <taxon>Pterygota</taxon>
        <taxon>Neoptera</taxon>
        <taxon>Endopterygota</taxon>
        <taxon>Lepidoptera</taxon>
        <taxon>Glossata</taxon>
        <taxon>Ditrysia</taxon>
        <taxon>Noctuoidea</taxon>
        <taxon>Erebidae</taxon>
        <taxon>Arctiinae</taxon>
        <taxon>Arctia</taxon>
    </lineage>
</organism>
<feature type="compositionally biased region" description="Basic and acidic residues" evidence="1">
    <location>
        <begin position="631"/>
        <end position="640"/>
    </location>
</feature>
<evidence type="ECO:0000256" key="1">
    <source>
        <dbReference type="SAM" id="MobiDB-lite"/>
    </source>
</evidence>
<dbReference type="Proteomes" id="UP000494106">
    <property type="component" value="Unassembled WGS sequence"/>
</dbReference>
<evidence type="ECO:0000256" key="2">
    <source>
        <dbReference type="SAM" id="SignalP"/>
    </source>
</evidence>
<evidence type="ECO:0000313" key="4">
    <source>
        <dbReference type="Proteomes" id="UP000494106"/>
    </source>
</evidence>
<feature type="chain" id="PRO_5035918091" evidence="2">
    <location>
        <begin position="19"/>
        <end position="640"/>
    </location>
</feature>
<name>A0A8S0ZLJ2_ARCPL</name>
<feature type="signal peptide" evidence="2">
    <location>
        <begin position="1"/>
        <end position="18"/>
    </location>
</feature>
<keyword evidence="2" id="KW-0732">Signal</keyword>
<dbReference type="OrthoDB" id="10514529at2759"/>
<protein>
    <submittedName>
        <fullName evidence="3">Uncharacterized protein</fullName>
    </submittedName>
</protein>
<dbReference type="AlphaFoldDB" id="A0A8S0ZLJ2"/>
<feature type="region of interest" description="Disordered" evidence="1">
    <location>
        <begin position="422"/>
        <end position="449"/>
    </location>
</feature>
<feature type="region of interest" description="Disordered" evidence="1">
    <location>
        <begin position="511"/>
        <end position="533"/>
    </location>
</feature>
<comment type="caution">
    <text evidence="3">The sequence shown here is derived from an EMBL/GenBank/DDBJ whole genome shotgun (WGS) entry which is preliminary data.</text>
</comment>